<name>A0A1I4FFW4_9ACTN</name>
<keyword evidence="2" id="KW-1185">Reference proteome</keyword>
<organism evidence="1 2">
    <name type="scientific">Streptosporangium canum</name>
    <dbReference type="NCBI Taxonomy" id="324952"/>
    <lineage>
        <taxon>Bacteria</taxon>
        <taxon>Bacillati</taxon>
        <taxon>Actinomycetota</taxon>
        <taxon>Actinomycetes</taxon>
        <taxon>Streptosporangiales</taxon>
        <taxon>Streptosporangiaceae</taxon>
        <taxon>Streptosporangium</taxon>
    </lineage>
</organism>
<proteinExistence type="predicted"/>
<accession>A0A1I4FFW4</accession>
<evidence type="ECO:0000313" key="1">
    <source>
        <dbReference type="EMBL" id="SFL16343.1"/>
    </source>
</evidence>
<protein>
    <submittedName>
        <fullName evidence="1">Uncharacterized protein</fullName>
    </submittedName>
</protein>
<reference evidence="2" key="1">
    <citation type="submission" date="2016-10" db="EMBL/GenBank/DDBJ databases">
        <authorList>
            <person name="Varghese N."/>
            <person name="Submissions S."/>
        </authorList>
    </citation>
    <scope>NUCLEOTIDE SEQUENCE [LARGE SCALE GENOMIC DNA]</scope>
    <source>
        <strain evidence="2">CGMCC 4.2126</strain>
    </source>
</reference>
<dbReference type="EMBL" id="FOQY01000062">
    <property type="protein sequence ID" value="SFL16343.1"/>
    <property type="molecule type" value="Genomic_DNA"/>
</dbReference>
<dbReference type="AlphaFoldDB" id="A0A1I4FFW4"/>
<sequence>MHQRWKGLGQVANLDIHFERALRAVEENLRGIEYPGVNGS</sequence>
<dbReference type="Proteomes" id="UP000199111">
    <property type="component" value="Unassembled WGS sequence"/>
</dbReference>
<gene>
    <name evidence="1" type="ORF">SAMN05216275_16220</name>
</gene>
<evidence type="ECO:0000313" key="2">
    <source>
        <dbReference type="Proteomes" id="UP000199111"/>
    </source>
</evidence>